<evidence type="ECO:0000256" key="5">
    <source>
        <dbReference type="ARBA" id="ARBA00022692"/>
    </source>
</evidence>
<comment type="similarity">
    <text evidence="2">Belongs to the multi antimicrobial extrusion (MATE) (TC 2.A.66.1) family.</text>
</comment>
<dbReference type="InterPro" id="IPR048279">
    <property type="entry name" value="MdtK-like"/>
</dbReference>
<dbReference type="eggNOG" id="KOG1347">
    <property type="taxonomic scope" value="Eukaryota"/>
</dbReference>
<gene>
    <name evidence="9" type="ORF">BN7_3744</name>
</gene>
<dbReference type="STRING" id="1206466.K0KGA1"/>
<evidence type="ECO:0000256" key="3">
    <source>
        <dbReference type="ARBA" id="ARBA00022448"/>
    </source>
</evidence>
<proteinExistence type="inferred from homology"/>
<evidence type="ECO:0000313" key="10">
    <source>
        <dbReference type="Proteomes" id="UP000009328"/>
    </source>
</evidence>
<dbReference type="AlphaFoldDB" id="K0KGA1"/>
<keyword evidence="3" id="KW-0813">Transport</keyword>
<keyword evidence="7 8" id="KW-0472">Membrane</keyword>
<protein>
    <submittedName>
        <fullName evidence="9">Multidrug resistance protein</fullName>
    </submittedName>
</protein>
<dbReference type="InParanoid" id="K0KGA1"/>
<evidence type="ECO:0000256" key="7">
    <source>
        <dbReference type="ARBA" id="ARBA00023136"/>
    </source>
</evidence>
<dbReference type="PANTHER" id="PTHR11206">
    <property type="entry name" value="MULTIDRUG RESISTANCE PROTEIN"/>
    <property type="match status" value="1"/>
</dbReference>
<feature type="transmembrane region" description="Helical" evidence="8">
    <location>
        <begin position="267"/>
        <end position="290"/>
    </location>
</feature>
<keyword evidence="4" id="KW-1003">Cell membrane</keyword>
<dbReference type="InterPro" id="IPR002528">
    <property type="entry name" value="MATE_fam"/>
</dbReference>
<dbReference type="GO" id="GO:0005886">
    <property type="term" value="C:plasma membrane"/>
    <property type="evidence" value="ECO:0007669"/>
    <property type="project" value="UniProtKB-SubCell"/>
</dbReference>
<feature type="transmembrane region" description="Helical" evidence="8">
    <location>
        <begin position="194"/>
        <end position="213"/>
    </location>
</feature>
<dbReference type="PIRSF" id="PIRSF006603">
    <property type="entry name" value="DinF"/>
    <property type="match status" value="1"/>
</dbReference>
<dbReference type="NCBIfam" id="TIGR00797">
    <property type="entry name" value="matE"/>
    <property type="match status" value="1"/>
</dbReference>
<comment type="caution">
    <text evidence="9">The sequence shown here is derived from an EMBL/GenBank/DDBJ whole genome shotgun (WGS) entry which is preliminary data.</text>
</comment>
<reference evidence="9 10" key="1">
    <citation type="journal article" date="2012" name="Eukaryot. Cell">
        <title>Draft genome sequence of Wickerhamomyces ciferrii NRRL Y-1031 F-60-10.</title>
        <authorList>
            <person name="Schneider J."/>
            <person name="Andrea H."/>
            <person name="Blom J."/>
            <person name="Jaenicke S."/>
            <person name="Ruckert C."/>
            <person name="Schorsch C."/>
            <person name="Szczepanowski R."/>
            <person name="Farwick M."/>
            <person name="Goesmann A."/>
            <person name="Puhler A."/>
            <person name="Schaffer S."/>
            <person name="Tauch A."/>
            <person name="Kohler T."/>
            <person name="Brinkrolf K."/>
        </authorList>
    </citation>
    <scope>NUCLEOTIDE SEQUENCE [LARGE SCALE GENOMIC DNA]</scope>
    <source>
        <strain evidence="10">ATCC 14091 / BCRC 22168 / CBS 111 / JCM 3599 / NBRC 0793 / NRRL Y-1031 F-60-10</strain>
    </source>
</reference>
<evidence type="ECO:0000256" key="2">
    <source>
        <dbReference type="ARBA" id="ARBA00010199"/>
    </source>
</evidence>
<dbReference type="InterPro" id="IPR045069">
    <property type="entry name" value="MATE_euk"/>
</dbReference>
<keyword evidence="6 8" id="KW-1133">Transmembrane helix</keyword>
<dbReference type="CDD" id="cd13132">
    <property type="entry name" value="MATE_eukaryotic"/>
    <property type="match status" value="1"/>
</dbReference>
<sequence>MSQLPIVGTYGNEEPADLFQRDNEELHSVNSDHEIIETSYKNELKIMGKSTLPLVFTTMLQYSMTTVSVLVVGHIGEKELAAVSLANVTFVLASSTFIGMSTCLDTLCPQAFGAGKYHLVGSYLQRCVAICFLIALPLMVLFYHSNAILKYIVPEPVIGEMAQSYLRTISVGLPGYILFENSKRFLQAQGNFHGGQYVLFICAPLNILFNYLFVFSFDFGLQGSAAAVALNYWLMTILLFSYVAFIDGKKCWNGFVISEITKGWGEMLKLALPSIIMIQAEFLAFEIITLSCSFFGTTSLAAQSVVATAASLAFQIPFSASIAATTRIGNLIGSNSIYAAKIAVDVTLYSSFITGLFNFIIIFFFKQKISNIFTSDSAVAARAASVFTVVAFNQFPDCLNIHSAGCLRAQGRQKIGGYLNLFSYYVVSIPLAMLFGFIFKWEVEGLWGGLMCGVITLAGLSYYYVRGSDWDQIVLKSRERHTVIV</sequence>
<comment type="subcellular location">
    <subcellularLocation>
        <location evidence="1">Cell membrane</location>
        <topology evidence="1">Multi-pass membrane protein</topology>
    </subcellularLocation>
</comment>
<feature type="transmembrane region" description="Helical" evidence="8">
    <location>
        <begin position="225"/>
        <end position="246"/>
    </location>
</feature>
<feature type="transmembrane region" description="Helical" evidence="8">
    <location>
        <begin position="164"/>
        <end position="182"/>
    </location>
</feature>
<feature type="transmembrane region" description="Helical" evidence="8">
    <location>
        <begin position="81"/>
        <end position="102"/>
    </location>
</feature>
<feature type="transmembrane region" description="Helical" evidence="8">
    <location>
        <begin position="51"/>
        <end position="75"/>
    </location>
</feature>
<name>K0KGA1_WICCF</name>
<evidence type="ECO:0000256" key="6">
    <source>
        <dbReference type="ARBA" id="ARBA00022989"/>
    </source>
</evidence>
<dbReference type="GO" id="GO:0015297">
    <property type="term" value="F:antiporter activity"/>
    <property type="evidence" value="ECO:0007669"/>
    <property type="project" value="InterPro"/>
</dbReference>
<evidence type="ECO:0000256" key="4">
    <source>
        <dbReference type="ARBA" id="ARBA00022475"/>
    </source>
</evidence>
<feature type="transmembrane region" description="Helical" evidence="8">
    <location>
        <begin position="123"/>
        <end position="144"/>
    </location>
</feature>
<dbReference type="GO" id="GO:0042910">
    <property type="term" value="F:xenobiotic transmembrane transporter activity"/>
    <property type="evidence" value="ECO:0007669"/>
    <property type="project" value="InterPro"/>
</dbReference>
<dbReference type="HOGENOM" id="CLU_012893_1_2_1"/>
<evidence type="ECO:0000313" key="9">
    <source>
        <dbReference type="EMBL" id="CCH44185.1"/>
    </source>
</evidence>
<feature type="transmembrane region" description="Helical" evidence="8">
    <location>
        <begin position="445"/>
        <end position="465"/>
    </location>
</feature>
<feature type="transmembrane region" description="Helical" evidence="8">
    <location>
        <begin position="418"/>
        <end position="439"/>
    </location>
</feature>
<organism evidence="9 10">
    <name type="scientific">Wickerhamomyces ciferrii (strain ATCC 14091 / BCRC 22168 / CBS 111 / JCM 3599 / NBRC 0793 / NRRL Y-1031 F-60-10)</name>
    <name type="common">Yeast</name>
    <name type="synonym">Pichia ciferrii</name>
    <dbReference type="NCBI Taxonomy" id="1206466"/>
    <lineage>
        <taxon>Eukaryota</taxon>
        <taxon>Fungi</taxon>
        <taxon>Dikarya</taxon>
        <taxon>Ascomycota</taxon>
        <taxon>Saccharomycotina</taxon>
        <taxon>Saccharomycetes</taxon>
        <taxon>Phaffomycetales</taxon>
        <taxon>Wickerhamomycetaceae</taxon>
        <taxon>Wickerhamomyces</taxon>
    </lineage>
</organism>
<dbReference type="Proteomes" id="UP000009328">
    <property type="component" value="Unassembled WGS sequence"/>
</dbReference>
<evidence type="ECO:0000256" key="1">
    <source>
        <dbReference type="ARBA" id="ARBA00004651"/>
    </source>
</evidence>
<dbReference type="GO" id="GO:1990961">
    <property type="term" value="P:xenobiotic detoxification by transmembrane export across the plasma membrane"/>
    <property type="evidence" value="ECO:0007669"/>
    <property type="project" value="InterPro"/>
</dbReference>
<evidence type="ECO:0000256" key="8">
    <source>
        <dbReference type="SAM" id="Phobius"/>
    </source>
</evidence>
<dbReference type="EMBL" id="CAIF01000111">
    <property type="protein sequence ID" value="CCH44185.1"/>
    <property type="molecule type" value="Genomic_DNA"/>
</dbReference>
<keyword evidence="5 8" id="KW-0812">Transmembrane</keyword>
<dbReference type="Pfam" id="PF01554">
    <property type="entry name" value="MatE"/>
    <property type="match status" value="2"/>
</dbReference>
<keyword evidence="10" id="KW-1185">Reference proteome</keyword>
<accession>K0KGA1</accession>
<feature type="transmembrane region" description="Helical" evidence="8">
    <location>
        <begin position="346"/>
        <end position="365"/>
    </location>
</feature>